<dbReference type="STRING" id="1423801.FD50_GL002273"/>
<reference evidence="2 3" key="1">
    <citation type="journal article" date="2015" name="Genome Announc.">
        <title>Expanding the biotechnology potential of lactobacilli through comparative genomics of 213 strains and associated genera.</title>
        <authorList>
            <person name="Sun Z."/>
            <person name="Harris H.M."/>
            <person name="McCann A."/>
            <person name="Guo C."/>
            <person name="Argimon S."/>
            <person name="Zhang W."/>
            <person name="Yang X."/>
            <person name="Jeffery I.B."/>
            <person name="Cooney J.C."/>
            <person name="Kagawa T.F."/>
            <person name="Liu W."/>
            <person name="Song Y."/>
            <person name="Salvetti E."/>
            <person name="Wrobel A."/>
            <person name="Rasinkangas P."/>
            <person name="Parkhill J."/>
            <person name="Rea M.C."/>
            <person name="O'Sullivan O."/>
            <person name="Ritari J."/>
            <person name="Douillard F.P."/>
            <person name="Paul Ross R."/>
            <person name="Yang R."/>
            <person name="Briner A.E."/>
            <person name="Felis G.E."/>
            <person name="de Vos W.M."/>
            <person name="Barrangou R."/>
            <person name="Klaenhammer T.R."/>
            <person name="Caufield P.W."/>
            <person name="Cui Y."/>
            <person name="Zhang H."/>
            <person name="O'Toole P.W."/>
        </authorList>
    </citation>
    <scope>NUCLEOTIDE SEQUENCE [LARGE SCALE GENOMIC DNA]</scope>
    <source>
        <strain evidence="2 3">DSM 16230</strain>
    </source>
</reference>
<dbReference type="EMBL" id="AZFQ01000016">
    <property type="protein sequence ID" value="KRM00034.1"/>
    <property type="molecule type" value="Genomic_DNA"/>
</dbReference>
<organism evidence="2 3">
    <name type="scientific">Liquorilactobacillus satsumensis DSM 16230 = JCM 12392</name>
    <dbReference type="NCBI Taxonomy" id="1423801"/>
    <lineage>
        <taxon>Bacteria</taxon>
        <taxon>Bacillati</taxon>
        <taxon>Bacillota</taxon>
        <taxon>Bacilli</taxon>
        <taxon>Lactobacillales</taxon>
        <taxon>Lactobacillaceae</taxon>
        <taxon>Liquorilactobacillus</taxon>
    </lineage>
</organism>
<dbReference type="Proteomes" id="UP000051166">
    <property type="component" value="Unassembled WGS sequence"/>
</dbReference>
<feature type="transmembrane region" description="Helical" evidence="1">
    <location>
        <begin position="103"/>
        <end position="123"/>
    </location>
</feature>
<sequence>MIAYIQLRQVLRNKRFFFFTIIIPCFWYLFMLNLVKDSHLSNPLLNHLWFMWFLVACLMGITGNSLVTFSKRTSTGRNYYLLETHLSHYSLWRFMCDQLLTQFILNTLIMLVIVTTGFVLGTIPTNLTLLISLVLLNVFGIYSSIIGFVVGILLDSSIIDAASAPLMIIVSLFIVPFKSFTAGPFVDLVTAIQKLFPGYYLYPIADRLMNNKNLTAPLLFFCLTTGITLIPFLAILWVKLIKKTR</sequence>
<gene>
    <name evidence="2" type="ORF">FD50_GL002273</name>
</gene>
<dbReference type="GeneID" id="98307228"/>
<dbReference type="AlphaFoldDB" id="A0A0R1V318"/>
<feature type="transmembrane region" description="Helical" evidence="1">
    <location>
        <begin position="166"/>
        <end position="186"/>
    </location>
</feature>
<protein>
    <recommendedName>
        <fullName evidence="4">ABC-2 type transporter domain-containing protein</fullName>
    </recommendedName>
</protein>
<keyword evidence="1" id="KW-0472">Membrane</keyword>
<keyword evidence="3" id="KW-1185">Reference proteome</keyword>
<feature type="transmembrane region" description="Helical" evidence="1">
    <location>
        <begin position="129"/>
        <end position="154"/>
    </location>
</feature>
<name>A0A0R1V318_9LACO</name>
<proteinExistence type="predicted"/>
<comment type="caution">
    <text evidence="2">The sequence shown here is derived from an EMBL/GenBank/DDBJ whole genome shotgun (WGS) entry which is preliminary data.</text>
</comment>
<evidence type="ECO:0000313" key="3">
    <source>
        <dbReference type="Proteomes" id="UP000051166"/>
    </source>
</evidence>
<keyword evidence="1" id="KW-0812">Transmembrane</keyword>
<feature type="transmembrane region" description="Helical" evidence="1">
    <location>
        <begin position="47"/>
        <end position="67"/>
    </location>
</feature>
<feature type="transmembrane region" description="Helical" evidence="1">
    <location>
        <begin position="218"/>
        <end position="238"/>
    </location>
</feature>
<dbReference type="PATRIC" id="fig|1423801.4.peg.2322"/>
<accession>A0A0R1V318</accession>
<evidence type="ECO:0000313" key="2">
    <source>
        <dbReference type="EMBL" id="KRM00034.1"/>
    </source>
</evidence>
<evidence type="ECO:0008006" key="4">
    <source>
        <dbReference type="Google" id="ProtNLM"/>
    </source>
</evidence>
<evidence type="ECO:0000256" key="1">
    <source>
        <dbReference type="SAM" id="Phobius"/>
    </source>
</evidence>
<feature type="transmembrane region" description="Helical" evidence="1">
    <location>
        <begin position="16"/>
        <end position="35"/>
    </location>
</feature>
<dbReference type="RefSeq" id="WP_054757645.1">
    <property type="nucleotide sequence ID" value="NZ_AZFQ01000016.1"/>
</dbReference>
<keyword evidence="1" id="KW-1133">Transmembrane helix</keyword>